<evidence type="ECO:0000259" key="13">
    <source>
        <dbReference type="PROSITE" id="PS51722"/>
    </source>
</evidence>
<keyword evidence="7 12" id="KW-0472">Membrane</keyword>
<dbReference type="FunFam" id="3.30.70.2570:FF:000001">
    <property type="entry name" value="Translation factor GUF1, mitochondrial"/>
    <property type="match status" value="1"/>
</dbReference>
<dbReference type="GO" id="GO:0043022">
    <property type="term" value="F:ribosome binding"/>
    <property type="evidence" value="ECO:0007669"/>
    <property type="project" value="UniProtKB-UniRule"/>
</dbReference>
<dbReference type="Gene3D" id="2.40.30.10">
    <property type="entry name" value="Translation factors"/>
    <property type="match status" value="1"/>
</dbReference>
<dbReference type="GO" id="GO:0045727">
    <property type="term" value="P:positive regulation of translation"/>
    <property type="evidence" value="ECO:0007669"/>
    <property type="project" value="UniProtKB-UniRule"/>
</dbReference>
<dbReference type="InterPro" id="IPR038363">
    <property type="entry name" value="LepA_C_sf"/>
</dbReference>
<dbReference type="GO" id="GO:0097216">
    <property type="term" value="F:guanosine tetraphosphate binding"/>
    <property type="evidence" value="ECO:0007669"/>
    <property type="project" value="UniProtKB-ARBA"/>
</dbReference>
<evidence type="ECO:0000256" key="12">
    <source>
        <dbReference type="HAMAP-Rule" id="MF_00071"/>
    </source>
</evidence>
<dbReference type="SUPFAM" id="SSF54980">
    <property type="entry name" value="EF-G C-terminal domain-like"/>
    <property type="match status" value="2"/>
</dbReference>
<dbReference type="PANTHER" id="PTHR43512">
    <property type="entry name" value="TRANSLATION FACTOR GUF1-RELATED"/>
    <property type="match status" value="1"/>
</dbReference>
<dbReference type="EMBL" id="QJTK01000009">
    <property type="protein sequence ID" value="PYF09281.1"/>
    <property type="molecule type" value="Genomic_DNA"/>
</dbReference>
<keyword evidence="2 12" id="KW-1003">Cell membrane</keyword>
<dbReference type="GO" id="GO:0003746">
    <property type="term" value="F:translation elongation factor activity"/>
    <property type="evidence" value="ECO:0007669"/>
    <property type="project" value="UniProtKB-UniRule"/>
</dbReference>
<dbReference type="InterPro" id="IPR005225">
    <property type="entry name" value="Small_GTP-bd"/>
</dbReference>
<evidence type="ECO:0000256" key="3">
    <source>
        <dbReference type="ARBA" id="ARBA00022741"/>
    </source>
</evidence>
<dbReference type="Pfam" id="PF06421">
    <property type="entry name" value="LepA_C"/>
    <property type="match status" value="1"/>
</dbReference>
<feature type="domain" description="Tr-type G" evidence="13">
    <location>
        <begin position="5"/>
        <end position="187"/>
    </location>
</feature>
<keyword evidence="15" id="KW-1185">Reference proteome</keyword>
<dbReference type="InterPro" id="IPR035647">
    <property type="entry name" value="EFG_III/V"/>
</dbReference>
<dbReference type="GO" id="GO:0005886">
    <property type="term" value="C:plasma membrane"/>
    <property type="evidence" value="ECO:0007669"/>
    <property type="project" value="UniProtKB-SubCell"/>
</dbReference>
<evidence type="ECO:0000313" key="15">
    <source>
        <dbReference type="Proteomes" id="UP000247727"/>
    </source>
</evidence>
<dbReference type="GO" id="GO:0005525">
    <property type="term" value="F:GTP binding"/>
    <property type="evidence" value="ECO:0007669"/>
    <property type="project" value="UniProtKB-UniRule"/>
</dbReference>
<dbReference type="InterPro" id="IPR000795">
    <property type="entry name" value="T_Tr_GTP-bd_dom"/>
</dbReference>
<evidence type="ECO:0000313" key="14">
    <source>
        <dbReference type="EMBL" id="PYF09281.1"/>
    </source>
</evidence>
<keyword evidence="5 12" id="KW-0648">Protein biosynthesis</keyword>
<dbReference type="InterPro" id="IPR006297">
    <property type="entry name" value="EF-4"/>
</dbReference>
<dbReference type="InterPro" id="IPR004161">
    <property type="entry name" value="EFTu-like_2"/>
</dbReference>
<dbReference type="InterPro" id="IPR031157">
    <property type="entry name" value="G_TR_CS"/>
</dbReference>
<comment type="catalytic activity">
    <reaction evidence="8 12">
        <text>GTP + H2O = GDP + phosphate + H(+)</text>
        <dbReference type="Rhea" id="RHEA:19669"/>
        <dbReference type="ChEBI" id="CHEBI:15377"/>
        <dbReference type="ChEBI" id="CHEBI:15378"/>
        <dbReference type="ChEBI" id="CHEBI:37565"/>
        <dbReference type="ChEBI" id="CHEBI:43474"/>
        <dbReference type="ChEBI" id="CHEBI:58189"/>
        <dbReference type="EC" id="3.6.5.n1"/>
    </reaction>
</comment>
<dbReference type="PROSITE" id="PS00301">
    <property type="entry name" value="G_TR_1"/>
    <property type="match status" value="1"/>
</dbReference>
<comment type="subcellular location">
    <subcellularLocation>
        <location evidence="12">Cell membrane</location>
        <topology evidence="12">Peripheral membrane protein</topology>
        <orientation evidence="12">Cytoplasmic side</orientation>
    </subcellularLocation>
</comment>
<dbReference type="PANTHER" id="PTHR43512:SF4">
    <property type="entry name" value="TRANSLATION FACTOR GUF1 HOMOLOG, CHLOROPLASTIC"/>
    <property type="match status" value="1"/>
</dbReference>
<dbReference type="PROSITE" id="PS51722">
    <property type="entry name" value="G_TR_2"/>
    <property type="match status" value="1"/>
</dbReference>
<proteinExistence type="inferred from homology"/>
<dbReference type="Pfam" id="PF00679">
    <property type="entry name" value="EFG_C"/>
    <property type="match status" value="1"/>
</dbReference>
<dbReference type="FunFam" id="3.30.70.870:FF:000004">
    <property type="entry name" value="Translation factor GUF1, mitochondrial"/>
    <property type="match status" value="1"/>
</dbReference>
<dbReference type="InterPro" id="IPR000640">
    <property type="entry name" value="EFG_V-like"/>
</dbReference>
<dbReference type="SMART" id="SM00838">
    <property type="entry name" value="EFG_C"/>
    <property type="match status" value="1"/>
</dbReference>
<dbReference type="AlphaFoldDB" id="A0A318TWI8"/>
<organism evidence="14 15">
    <name type="scientific">Rhodobacter viridis</name>
    <dbReference type="NCBI Taxonomy" id="1054202"/>
    <lineage>
        <taxon>Bacteria</taxon>
        <taxon>Pseudomonadati</taxon>
        <taxon>Pseudomonadota</taxon>
        <taxon>Alphaproteobacteria</taxon>
        <taxon>Rhodobacterales</taxon>
        <taxon>Rhodobacter group</taxon>
        <taxon>Rhodobacter</taxon>
    </lineage>
</organism>
<dbReference type="NCBIfam" id="TIGR01393">
    <property type="entry name" value="lepA"/>
    <property type="match status" value="1"/>
</dbReference>
<dbReference type="InterPro" id="IPR013842">
    <property type="entry name" value="LepA_CTD"/>
</dbReference>
<evidence type="ECO:0000256" key="1">
    <source>
        <dbReference type="ARBA" id="ARBA00005454"/>
    </source>
</evidence>
<evidence type="ECO:0000256" key="4">
    <source>
        <dbReference type="ARBA" id="ARBA00022801"/>
    </source>
</evidence>
<evidence type="ECO:0000256" key="5">
    <source>
        <dbReference type="ARBA" id="ARBA00022917"/>
    </source>
</evidence>
<evidence type="ECO:0000256" key="8">
    <source>
        <dbReference type="ARBA" id="ARBA00050293"/>
    </source>
</evidence>
<dbReference type="EC" id="3.6.5.n1" evidence="11 12"/>
<dbReference type="SUPFAM" id="SSF52540">
    <property type="entry name" value="P-loop containing nucleoside triphosphate hydrolases"/>
    <property type="match status" value="1"/>
</dbReference>
<dbReference type="FunFam" id="3.40.50.300:FF:000078">
    <property type="entry name" value="Elongation factor 4"/>
    <property type="match status" value="1"/>
</dbReference>
<dbReference type="Gene3D" id="3.40.50.300">
    <property type="entry name" value="P-loop containing nucleotide triphosphate hydrolases"/>
    <property type="match status" value="1"/>
</dbReference>
<evidence type="ECO:0000256" key="10">
    <source>
        <dbReference type="ARBA" id="ARBA00061052"/>
    </source>
</evidence>
<protein>
    <recommendedName>
        <fullName evidence="11 12">Elongation factor 4</fullName>
        <shortName evidence="12">EF-4</shortName>
        <ecNumber evidence="11 12">3.6.5.n1</ecNumber>
    </recommendedName>
    <alternativeName>
        <fullName evidence="12">Ribosomal back-translocase LepA</fullName>
    </alternativeName>
</protein>
<dbReference type="HAMAP" id="MF_00071">
    <property type="entry name" value="LepA"/>
    <property type="match status" value="1"/>
</dbReference>
<dbReference type="Gene3D" id="3.30.70.240">
    <property type="match status" value="1"/>
</dbReference>
<keyword evidence="4 12" id="KW-0378">Hydrolase</keyword>
<evidence type="ECO:0000256" key="6">
    <source>
        <dbReference type="ARBA" id="ARBA00023134"/>
    </source>
</evidence>
<dbReference type="Pfam" id="PF00009">
    <property type="entry name" value="GTP_EFTU"/>
    <property type="match status" value="1"/>
</dbReference>
<feature type="binding site" evidence="12">
    <location>
        <begin position="134"/>
        <end position="137"/>
    </location>
    <ligand>
        <name>GTP</name>
        <dbReference type="ChEBI" id="CHEBI:37565"/>
    </ligand>
</feature>
<dbReference type="Proteomes" id="UP000247727">
    <property type="component" value="Unassembled WGS sequence"/>
</dbReference>
<gene>
    <name evidence="12" type="primary">lepA</name>
    <name evidence="14" type="ORF">C8J30_10927</name>
</gene>
<keyword evidence="6 12" id="KW-0342">GTP-binding</keyword>
<dbReference type="RefSeq" id="WP_110806087.1">
    <property type="nucleotide sequence ID" value="NZ_QJTK01000009.1"/>
</dbReference>
<dbReference type="GO" id="GO:0003924">
    <property type="term" value="F:GTPase activity"/>
    <property type="evidence" value="ECO:0007669"/>
    <property type="project" value="UniProtKB-UniRule"/>
</dbReference>
<dbReference type="CDD" id="cd03699">
    <property type="entry name" value="EF4_II"/>
    <property type="match status" value="1"/>
</dbReference>
<comment type="similarity">
    <text evidence="1 12">Belongs to the TRAFAC class translation factor GTPase superfamily. Classic translation factor GTPase family. LepA subfamily.</text>
</comment>
<keyword evidence="3 12" id="KW-0547">Nucleotide-binding</keyword>
<evidence type="ECO:0000256" key="7">
    <source>
        <dbReference type="ARBA" id="ARBA00023136"/>
    </source>
</evidence>
<feature type="binding site" evidence="12">
    <location>
        <begin position="17"/>
        <end position="22"/>
    </location>
    <ligand>
        <name>GTP</name>
        <dbReference type="ChEBI" id="CHEBI:37565"/>
    </ligand>
</feature>
<evidence type="ECO:0000256" key="2">
    <source>
        <dbReference type="ARBA" id="ARBA00022475"/>
    </source>
</evidence>
<dbReference type="InterPro" id="IPR027417">
    <property type="entry name" value="P-loop_NTPase"/>
</dbReference>
<dbReference type="CDD" id="cd03709">
    <property type="entry name" value="lepA_C"/>
    <property type="match status" value="1"/>
</dbReference>
<evidence type="ECO:0000256" key="9">
    <source>
        <dbReference type="ARBA" id="ARBA00057626"/>
    </source>
</evidence>
<comment type="function">
    <text evidence="9 12">Required for accurate and efficient protein synthesis under certain stress conditions. May act as a fidelity factor of the translation reaction, by catalyzing a one-codon backward translocation of tRNAs on improperly translocated ribosomes. Back-translocation proceeds from a post-translocation (POST) complex to a pre-translocation (PRE) complex, thus giving elongation factor G a second chance to translocate the tRNAs correctly. Binds to ribosomes in a GTP-dependent manner.</text>
</comment>
<comment type="caution">
    <text evidence="14">The sequence shown here is derived from an EMBL/GenBank/DDBJ whole genome shotgun (WGS) entry which is preliminary data.</text>
</comment>
<dbReference type="NCBIfam" id="TIGR00231">
    <property type="entry name" value="small_GTP"/>
    <property type="match status" value="1"/>
</dbReference>
<dbReference type="CDD" id="cd01890">
    <property type="entry name" value="LepA"/>
    <property type="match status" value="1"/>
</dbReference>
<evidence type="ECO:0000256" key="11">
    <source>
        <dbReference type="ARBA" id="ARBA00066744"/>
    </source>
</evidence>
<name>A0A318TWI8_9RHOB</name>
<accession>A0A318TWI8</accession>
<dbReference type="CDD" id="cd16260">
    <property type="entry name" value="EF4_III"/>
    <property type="match status" value="1"/>
</dbReference>
<dbReference type="Gene3D" id="3.30.70.870">
    <property type="entry name" value="Elongation Factor G (Translational Gtpase), domain 3"/>
    <property type="match status" value="1"/>
</dbReference>
<dbReference type="OrthoDB" id="9802948at2"/>
<comment type="similarity">
    <text evidence="10">Belongs to the GTP-binding elongation factor family. LepA subfamily.</text>
</comment>
<reference evidence="14 15" key="1">
    <citation type="submission" date="2018-06" db="EMBL/GenBank/DDBJ databases">
        <title>Genomic Encyclopedia of Type Strains, Phase III (KMG-III): the genomes of soil and plant-associated and newly described type strains.</title>
        <authorList>
            <person name="Whitman W."/>
        </authorList>
    </citation>
    <scope>NUCLEOTIDE SEQUENCE [LARGE SCALE GENOMIC DNA]</scope>
    <source>
        <strain evidence="14 15">JA737</strain>
    </source>
</reference>
<dbReference type="Pfam" id="PF03144">
    <property type="entry name" value="GTP_EFTU_D2"/>
    <property type="match status" value="1"/>
</dbReference>
<dbReference type="InterPro" id="IPR035654">
    <property type="entry name" value="LepA_IV"/>
</dbReference>
<dbReference type="FunFam" id="3.30.70.240:FF:000007">
    <property type="entry name" value="Translation factor GUF1, mitochondrial"/>
    <property type="match status" value="1"/>
</dbReference>
<dbReference type="PRINTS" id="PR00315">
    <property type="entry name" value="ELONGATNFCT"/>
</dbReference>
<dbReference type="Gene3D" id="3.30.70.2570">
    <property type="entry name" value="Elongation factor 4, C-terminal domain"/>
    <property type="match status" value="1"/>
</dbReference>
<dbReference type="FunFam" id="2.40.30.10:FF:000015">
    <property type="entry name" value="Translation factor GUF1, mitochondrial"/>
    <property type="match status" value="1"/>
</dbReference>
<sequence length="599" mass="66683">MKKLDHIRNFSIVAHIDHGKSTLADRLIQMTGTVAARDMKEQMLDSMDIERERGITIKANTVRIEYPAQDGRTYILNLIDTPGHVDFAYEVSRSMRAVEGSLLVVDASQGVEAQTLANVYQAIDAGHDIVPVLNKIDLPAADPDAVKKNIEDVIGLDASDAIPISAKTGLGIPDVLEAIVHRLPAPEGDVDAPLKAMLVDSWYDPYLGVVVMIRVMDGFVRKGDQIKMMQTGASYRIDKLAVLKPQMVDIAELGPGEIGVLTASIKQVRDTRVGDTITHERKPCDAALPGFKPAQPVVFCGLFPVDANDFEPLRDAIEKLALNDASFTYEMETSAALGFGFRCGFLGLLHLEVVRDRLEREYDLDLITTAPSVVFKLYMKDGEVRDLHNPADLPDLTYVDHIEEPRIKATIMVPDEYLGDVLKLCQDRRGIQMDLTYAGSRAMVVYDLPLSEVVFDFYDRLKSVTKGYASFDYQLAEYREDFLVKMSILVNDEPVDALSIMVHRDRAEGRGRAMVEKLKELIPRHMFKIPIQAAIGGRVIARETLSAMRKDVTAKCYGGDATRKKKLLEKQKAGKKKMRQFGKVEIPQSAFIAALKMDE</sequence>